<organism evidence="4 5">
    <name type="scientific">Pinctada imbricata</name>
    <name type="common">Atlantic pearl-oyster</name>
    <name type="synonym">Pinctada martensii</name>
    <dbReference type="NCBI Taxonomy" id="66713"/>
    <lineage>
        <taxon>Eukaryota</taxon>
        <taxon>Metazoa</taxon>
        <taxon>Spiralia</taxon>
        <taxon>Lophotrochozoa</taxon>
        <taxon>Mollusca</taxon>
        <taxon>Bivalvia</taxon>
        <taxon>Autobranchia</taxon>
        <taxon>Pteriomorphia</taxon>
        <taxon>Pterioida</taxon>
        <taxon>Pterioidea</taxon>
        <taxon>Pteriidae</taxon>
        <taxon>Pinctada</taxon>
    </lineage>
</organism>
<feature type="compositionally biased region" description="Basic and acidic residues" evidence="3">
    <location>
        <begin position="355"/>
        <end position="384"/>
    </location>
</feature>
<keyword evidence="1" id="KW-0597">Phosphoprotein</keyword>
<feature type="compositionally biased region" description="Basic and acidic residues" evidence="3">
    <location>
        <begin position="23"/>
        <end position="53"/>
    </location>
</feature>
<evidence type="ECO:0000256" key="2">
    <source>
        <dbReference type="ARBA" id="ARBA00023054"/>
    </source>
</evidence>
<feature type="compositionally biased region" description="Acidic residues" evidence="3">
    <location>
        <begin position="799"/>
        <end position="820"/>
    </location>
</feature>
<feature type="compositionally biased region" description="Gly residues" evidence="3">
    <location>
        <begin position="193"/>
        <end position="202"/>
    </location>
</feature>
<feature type="compositionally biased region" description="Basic and acidic residues" evidence="3">
    <location>
        <begin position="826"/>
        <end position="837"/>
    </location>
</feature>
<feature type="compositionally biased region" description="Basic and acidic residues" evidence="3">
    <location>
        <begin position="429"/>
        <end position="473"/>
    </location>
</feature>
<feature type="compositionally biased region" description="Polar residues" evidence="3">
    <location>
        <begin position="878"/>
        <end position="898"/>
    </location>
</feature>
<dbReference type="Proteomes" id="UP001186944">
    <property type="component" value="Unassembled WGS sequence"/>
</dbReference>
<feature type="compositionally biased region" description="Basic and acidic residues" evidence="3">
    <location>
        <begin position="899"/>
        <end position="915"/>
    </location>
</feature>
<dbReference type="AlphaFoldDB" id="A0AA89C057"/>
<dbReference type="EMBL" id="VSWD01000009">
    <property type="protein sequence ID" value="KAK3094182.1"/>
    <property type="molecule type" value="Genomic_DNA"/>
</dbReference>
<dbReference type="PANTHER" id="PTHR15635:SF12">
    <property type="entry name" value="HABP4_PAI-RBP1 DOMAIN-CONTAINING PROTEIN"/>
    <property type="match status" value="1"/>
</dbReference>
<protein>
    <recommendedName>
        <fullName evidence="6">Coiled-coil domain-containing protein 9</fullName>
    </recommendedName>
</protein>
<feature type="compositionally biased region" description="Acidic residues" evidence="3">
    <location>
        <begin position="683"/>
        <end position="692"/>
    </location>
</feature>
<gene>
    <name evidence="4" type="ORF">FSP39_025109</name>
</gene>
<feature type="compositionally biased region" description="Acidic residues" evidence="3">
    <location>
        <begin position="774"/>
        <end position="786"/>
    </location>
</feature>
<feature type="compositionally biased region" description="Basic and acidic residues" evidence="3">
    <location>
        <begin position="145"/>
        <end position="180"/>
    </location>
</feature>
<feature type="compositionally biased region" description="Basic and acidic residues" evidence="3">
    <location>
        <begin position="570"/>
        <end position="583"/>
    </location>
</feature>
<feature type="compositionally biased region" description="Basic and acidic residues" evidence="3">
    <location>
        <begin position="787"/>
        <end position="798"/>
    </location>
</feature>
<feature type="compositionally biased region" description="Polar residues" evidence="3">
    <location>
        <begin position="694"/>
        <end position="708"/>
    </location>
</feature>
<evidence type="ECO:0000313" key="5">
    <source>
        <dbReference type="Proteomes" id="UP001186944"/>
    </source>
</evidence>
<feature type="region of interest" description="Disordered" evidence="3">
    <location>
        <begin position="676"/>
        <end position="980"/>
    </location>
</feature>
<feature type="compositionally biased region" description="Basic and acidic residues" evidence="3">
    <location>
        <begin position="256"/>
        <end position="273"/>
    </location>
</feature>
<evidence type="ECO:0000313" key="4">
    <source>
        <dbReference type="EMBL" id="KAK3094182.1"/>
    </source>
</evidence>
<keyword evidence="5" id="KW-1185">Reference proteome</keyword>
<evidence type="ECO:0000256" key="3">
    <source>
        <dbReference type="SAM" id="MobiDB-lite"/>
    </source>
</evidence>
<keyword evidence="2" id="KW-0175">Coiled coil</keyword>
<dbReference type="Pfam" id="PF15266">
    <property type="entry name" value="DUF4594"/>
    <property type="match status" value="1"/>
</dbReference>
<feature type="compositionally biased region" description="Basic and acidic residues" evidence="3">
    <location>
        <begin position="404"/>
        <end position="413"/>
    </location>
</feature>
<feature type="compositionally biased region" description="Polar residues" evidence="3">
    <location>
        <begin position="228"/>
        <end position="237"/>
    </location>
</feature>
<dbReference type="InterPro" id="IPR029336">
    <property type="entry name" value="DUF4594"/>
</dbReference>
<feature type="compositionally biased region" description="Basic and acidic residues" evidence="3">
    <location>
        <begin position="507"/>
        <end position="520"/>
    </location>
</feature>
<accession>A0AA89C057</accession>
<dbReference type="PANTHER" id="PTHR15635">
    <property type="entry name" value="COILED-COIL DOMAIN CONTAINING PROTEIN 9"/>
    <property type="match status" value="1"/>
</dbReference>
<evidence type="ECO:0008006" key="6">
    <source>
        <dbReference type="Google" id="ProtNLM"/>
    </source>
</evidence>
<reference evidence="4" key="1">
    <citation type="submission" date="2019-08" db="EMBL/GenBank/DDBJ databases">
        <title>The improved chromosome-level genome for the pearl oyster Pinctada fucata martensii using PacBio sequencing and Hi-C.</title>
        <authorList>
            <person name="Zheng Z."/>
        </authorList>
    </citation>
    <scope>NUCLEOTIDE SEQUENCE</scope>
    <source>
        <strain evidence="4">ZZ-2019</strain>
        <tissue evidence="4">Adductor muscle</tissue>
    </source>
</reference>
<feature type="region of interest" description="Disordered" evidence="3">
    <location>
        <begin position="23"/>
        <end position="648"/>
    </location>
</feature>
<comment type="caution">
    <text evidence="4">The sequence shown here is derived from an EMBL/GenBank/DDBJ whole genome shotgun (WGS) entry which is preliminary data.</text>
</comment>
<evidence type="ECO:0000256" key="1">
    <source>
        <dbReference type="ARBA" id="ARBA00022553"/>
    </source>
</evidence>
<feature type="compositionally biased region" description="Basic and acidic residues" evidence="3">
    <location>
        <begin position="298"/>
        <end position="308"/>
    </location>
</feature>
<feature type="compositionally biased region" description="Basic and acidic residues" evidence="3">
    <location>
        <begin position="61"/>
        <end position="88"/>
    </location>
</feature>
<name>A0AA89C057_PINIB</name>
<proteinExistence type="predicted"/>
<feature type="compositionally biased region" description="Basic and acidic residues" evidence="3">
    <location>
        <begin position="103"/>
        <end position="136"/>
    </location>
</feature>
<feature type="compositionally biased region" description="Basic and acidic residues" evidence="3">
    <location>
        <begin position="969"/>
        <end position="980"/>
    </location>
</feature>
<feature type="compositionally biased region" description="Basic residues" evidence="3">
    <location>
        <begin position="89"/>
        <end position="102"/>
    </location>
</feature>
<feature type="compositionally biased region" description="Basic and acidic residues" evidence="3">
    <location>
        <begin position="527"/>
        <end position="538"/>
    </location>
</feature>
<sequence length="980" mass="111062">MNSNQELFLDILTKEEREALLTKKMEEIRKRNEALRKRHEEIEADRKGFDASQKRVSSPQKESKQQFPEEVRKDVSAPADGRHKDSGRPRPKSAGRGRSPNKSHKDSQRAQDIRVIRTISGEERNTRNIRMLDESGGHNPRQKSNKQDNARLQRPVSKEYDDQEYHIRRPLREGNHDRQLNRNSAEFGDHGTYHGGMNGGRGSHQKLMRQHQQDRPHSGSYDKGPYFRQNSDGYQRQNSRENDSGRFANRQQQRQNSHEDYQRRESWENDHDHHMHQRNFGGRQNSRENDADYNNRQNFKEKRVKFENSDFEPQAKRKQGGGRGRGSPRKEIQGYDFSSSPQGPPPDPSYNFLADRSRDSFKGDNRNKEQFDRGDRGERGDNGRRHPKNYGGDDFHNVKSRMKRDKEKQDRVRSGPPKSKMEMSINMTGRERRQYVEWKAEREKVDQARIDRQKSSSGEWRREWDVQKDHNDYEDAPSPTRTEPAKRPGPGRPERGQGAKGQGNGLKGEKGEGHHKDGAMKHQNAMRNDKPGHGKDVGSPRQPVGRGRGRGRGWGKPGGNQEVGRIRTSSGDDRVVDLKKDLLVIKLDNTPGKPHDDSVEVEYSDSETSGTNHHGGAPGTTPPKKSGLQTEELWWDEEGDDMGMGLQLDDVLEHTELFEDDGTHDLKYDDEGHLLVGQTSQGDTDEWTDCTSEDFYSTDRSQTSTDADMSSPLRVNVHLNPDAPEFLPSAALPVSPDSNVTPPGKVKVAKWREKERKRAHRSPKVSEGSRTGESEIEDIPQNEEEVREDREKTPRGDNFEDSETVNENFEDAETVNDNDESGGVKNSEEDSEVKTESDLSGSTDDQASKEAPTVDNDIVNDMQNLNVKEGRDAESEGDVQNSDTADPSTDSQVKGSDSQADKHPEMDPVVGDKEAGLPNETSLPSKPPSDDGEQKEEENKQEVQEVPTCSENDPIQTAEETEDVTGQEQKSETTDDKQAS</sequence>